<organism evidence="2 3">
    <name type="scientific">Pyramidobacter porci</name>
    <dbReference type="NCBI Taxonomy" id="2605789"/>
    <lineage>
        <taxon>Bacteria</taxon>
        <taxon>Thermotogati</taxon>
        <taxon>Synergistota</taxon>
        <taxon>Synergistia</taxon>
        <taxon>Synergistales</taxon>
        <taxon>Dethiosulfovibrionaceae</taxon>
        <taxon>Pyramidobacter</taxon>
    </lineage>
</organism>
<evidence type="ECO:0000256" key="1">
    <source>
        <dbReference type="ARBA" id="ARBA00023118"/>
    </source>
</evidence>
<dbReference type="CDD" id="cd09693">
    <property type="entry name" value="Cas5_I"/>
    <property type="match status" value="1"/>
</dbReference>
<dbReference type="Gene3D" id="3.30.70.2660">
    <property type="match status" value="1"/>
</dbReference>
<dbReference type="InterPro" id="IPR010147">
    <property type="entry name" value="CRISPR-assoc_prot_CasD"/>
</dbReference>
<dbReference type="GO" id="GO:0043571">
    <property type="term" value="P:maintenance of CRISPR repeat elements"/>
    <property type="evidence" value="ECO:0007669"/>
    <property type="project" value="InterPro"/>
</dbReference>
<dbReference type="GO" id="GO:0003723">
    <property type="term" value="F:RNA binding"/>
    <property type="evidence" value="ECO:0007669"/>
    <property type="project" value="InterPro"/>
</dbReference>
<dbReference type="NCBIfam" id="TIGR02593">
    <property type="entry name" value="CRISPR_cas5"/>
    <property type="match status" value="1"/>
</dbReference>
<dbReference type="NCBIfam" id="TIGR01868">
    <property type="entry name" value="casD_Cas5e"/>
    <property type="match status" value="1"/>
</dbReference>
<reference evidence="2 3" key="1">
    <citation type="submission" date="2019-08" db="EMBL/GenBank/DDBJ databases">
        <title>In-depth cultivation of the pig gut microbiome towards novel bacterial diversity and tailored functional studies.</title>
        <authorList>
            <person name="Wylensek D."/>
            <person name="Hitch T.C.A."/>
            <person name="Clavel T."/>
        </authorList>
    </citation>
    <scope>NUCLEOTIDE SEQUENCE [LARGE SCALE GENOMIC DNA]</scope>
    <source>
        <strain evidence="2 3">SM-530-WT-4B</strain>
    </source>
</reference>
<gene>
    <name evidence="2" type="primary">cas5e</name>
    <name evidence="2" type="ORF">FYJ74_09735</name>
</gene>
<dbReference type="Pfam" id="PF09704">
    <property type="entry name" value="Cas_Cas5d"/>
    <property type="match status" value="1"/>
</dbReference>
<dbReference type="EMBL" id="VUNH01000010">
    <property type="protein sequence ID" value="MST56311.1"/>
    <property type="molecule type" value="Genomic_DNA"/>
</dbReference>
<dbReference type="InterPro" id="IPR013422">
    <property type="entry name" value="CRISPR-assoc_prot_Cas5_N"/>
</dbReference>
<evidence type="ECO:0000313" key="3">
    <source>
        <dbReference type="Proteomes" id="UP000473699"/>
    </source>
</evidence>
<proteinExistence type="predicted"/>
<name>A0A6L5YDH5_9BACT</name>
<accession>A0A6L5YDH5</accession>
<dbReference type="GO" id="GO:0051607">
    <property type="term" value="P:defense response to virus"/>
    <property type="evidence" value="ECO:0007669"/>
    <property type="project" value="UniProtKB-KW"/>
</dbReference>
<evidence type="ECO:0000313" key="2">
    <source>
        <dbReference type="EMBL" id="MST56311.1"/>
    </source>
</evidence>
<keyword evidence="3" id="KW-1185">Reference proteome</keyword>
<protein>
    <submittedName>
        <fullName evidence="2">Type I-E CRISPR-associated protein Cas5/CasD</fullName>
    </submittedName>
</protein>
<dbReference type="AlphaFoldDB" id="A0A6L5YDH5"/>
<comment type="caution">
    <text evidence="2">The sequence shown here is derived from an EMBL/GenBank/DDBJ whole genome shotgun (WGS) entry which is preliminary data.</text>
</comment>
<sequence>MKLLFLRLEGVMQSWGEHSKWDERDSALMPTKSGVVGLLACALGYPRGDMRINELSHKLNMAARADRAGNIMIDFHTVQGMPMLNSEGKKRSGNTITSHRQYLQDASFLVVLSGAEDILENCAAALESPVCPPFLGRKSCPPSLPMIADLNDRYASVEEALEQYPRADRSHGRLMTQREDPAGMAVRMDCLVSSAERRFARRNIIIGNVNPPEVNNS</sequence>
<dbReference type="Proteomes" id="UP000473699">
    <property type="component" value="Unassembled WGS sequence"/>
</dbReference>
<dbReference type="RefSeq" id="WP_154529391.1">
    <property type="nucleotide sequence ID" value="NZ_VUNH01000010.1"/>
</dbReference>
<dbReference type="InterPro" id="IPR021124">
    <property type="entry name" value="CRISPR-assoc_prot_Cas5"/>
</dbReference>
<keyword evidence="1" id="KW-0051">Antiviral defense</keyword>